<evidence type="ECO:0000313" key="3">
    <source>
        <dbReference type="EMBL" id="CAB4834869.1"/>
    </source>
</evidence>
<sequence>MAPNDTSKKQPDTKHGDIGEAFNLVRAYAKQETIDPLRTVGGYLKFAIPGALLLGIGWLFLLIGLLRVLQTELDAFDHGWSFAPYFIVLAVGAIVSYLFARRVLKGDLRG</sequence>
<keyword evidence="1" id="KW-0472">Membrane</keyword>
<evidence type="ECO:0000313" key="2">
    <source>
        <dbReference type="EMBL" id="CAB4744224.1"/>
    </source>
</evidence>
<dbReference type="AlphaFoldDB" id="A0A6J6TBL3"/>
<feature type="transmembrane region" description="Helical" evidence="1">
    <location>
        <begin position="46"/>
        <end position="70"/>
    </location>
</feature>
<protein>
    <submittedName>
        <fullName evidence="2">Unannotated protein</fullName>
    </submittedName>
</protein>
<name>A0A6J6TBL3_9ZZZZ</name>
<dbReference type="EMBL" id="CAFBOS010000112">
    <property type="protein sequence ID" value="CAB5003520.1"/>
    <property type="molecule type" value="Genomic_DNA"/>
</dbReference>
<evidence type="ECO:0000256" key="1">
    <source>
        <dbReference type="SAM" id="Phobius"/>
    </source>
</evidence>
<dbReference type="EMBL" id="CAFABA010000106">
    <property type="protein sequence ID" value="CAB4834869.1"/>
    <property type="molecule type" value="Genomic_DNA"/>
</dbReference>
<feature type="transmembrane region" description="Helical" evidence="1">
    <location>
        <begin position="82"/>
        <end position="100"/>
    </location>
</feature>
<keyword evidence="1" id="KW-1133">Transmembrane helix</keyword>
<reference evidence="2" key="1">
    <citation type="submission" date="2020-05" db="EMBL/GenBank/DDBJ databases">
        <authorList>
            <person name="Chiriac C."/>
            <person name="Salcher M."/>
            <person name="Ghai R."/>
            <person name="Kavagutti S V."/>
        </authorList>
    </citation>
    <scope>NUCLEOTIDE SEQUENCE</scope>
</reference>
<proteinExistence type="predicted"/>
<evidence type="ECO:0000313" key="5">
    <source>
        <dbReference type="EMBL" id="CAB5003520.1"/>
    </source>
</evidence>
<dbReference type="EMBL" id="CAEZYR010000045">
    <property type="protein sequence ID" value="CAB4744224.1"/>
    <property type="molecule type" value="Genomic_DNA"/>
</dbReference>
<dbReference type="EMBL" id="CAFBMH010000226">
    <property type="protein sequence ID" value="CAB4940387.1"/>
    <property type="molecule type" value="Genomic_DNA"/>
</dbReference>
<organism evidence="2">
    <name type="scientific">freshwater metagenome</name>
    <dbReference type="NCBI Taxonomy" id="449393"/>
    <lineage>
        <taxon>unclassified sequences</taxon>
        <taxon>metagenomes</taxon>
        <taxon>ecological metagenomes</taxon>
    </lineage>
</organism>
<keyword evidence="1" id="KW-0812">Transmembrane</keyword>
<gene>
    <name evidence="2" type="ORF">UFOPK2754_01400</name>
    <name evidence="3" type="ORF">UFOPK3139_02227</name>
    <name evidence="4" type="ORF">UFOPK3543_03218</name>
    <name evidence="5" type="ORF">UFOPK3967_01788</name>
</gene>
<evidence type="ECO:0000313" key="4">
    <source>
        <dbReference type="EMBL" id="CAB4940387.1"/>
    </source>
</evidence>
<accession>A0A6J6TBL3</accession>